<evidence type="ECO:0000256" key="1">
    <source>
        <dbReference type="SAM" id="MobiDB-lite"/>
    </source>
</evidence>
<proteinExistence type="predicted"/>
<feature type="compositionally biased region" description="Basic and acidic residues" evidence="1">
    <location>
        <begin position="28"/>
        <end position="39"/>
    </location>
</feature>
<accession>A0ABP4H0G3</accession>
<evidence type="ECO:0000313" key="3">
    <source>
        <dbReference type="Proteomes" id="UP001500653"/>
    </source>
</evidence>
<dbReference type="Proteomes" id="UP001500653">
    <property type="component" value="Unassembled WGS sequence"/>
</dbReference>
<sequence>MADPAEVGAEPTGPAPSALPDPDDSESSGDRPRARHVERTPGGTVVAACARNGQASLLSWSPAQGFRADDIDDGPDDEAELTFESDERDVDVTVECRDRKPHATIDADN</sequence>
<feature type="region of interest" description="Disordered" evidence="1">
    <location>
        <begin position="1"/>
        <end position="43"/>
    </location>
</feature>
<dbReference type="EMBL" id="BAAALN010000007">
    <property type="protein sequence ID" value="GAA1241969.1"/>
    <property type="molecule type" value="Genomic_DNA"/>
</dbReference>
<comment type="caution">
    <text evidence="2">The sequence shown here is derived from an EMBL/GenBank/DDBJ whole genome shotgun (WGS) entry which is preliminary data.</text>
</comment>
<reference evidence="3" key="1">
    <citation type="journal article" date="2019" name="Int. J. Syst. Evol. Microbiol.">
        <title>The Global Catalogue of Microorganisms (GCM) 10K type strain sequencing project: providing services to taxonomists for standard genome sequencing and annotation.</title>
        <authorList>
            <consortium name="The Broad Institute Genomics Platform"/>
            <consortium name="The Broad Institute Genome Sequencing Center for Infectious Disease"/>
            <person name="Wu L."/>
            <person name="Ma J."/>
        </authorList>
    </citation>
    <scope>NUCLEOTIDE SEQUENCE [LARGE SCALE GENOMIC DNA]</scope>
    <source>
        <strain evidence="3">JCM 13023</strain>
    </source>
</reference>
<gene>
    <name evidence="2" type="ORF">GCM10009676_28990</name>
</gene>
<protein>
    <submittedName>
        <fullName evidence="2">Uncharacterized protein</fullName>
    </submittedName>
</protein>
<organism evidence="2 3">
    <name type="scientific">Prauserella halophila</name>
    <dbReference type="NCBI Taxonomy" id="185641"/>
    <lineage>
        <taxon>Bacteria</taxon>
        <taxon>Bacillati</taxon>
        <taxon>Actinomycetota</taxon>
        <taxon>Actinomycetes</taxon>
        <taxon>Pseudonocardiales</taxon>
        <taxon>Pseudonocardiaceae</taxon>
        <taxon>Prauserella</taxon>
    </lineage>
</organism>
<keyword evidence="3" id="KW-1185">Reference proteome</keyword>
<evidence type="ECO:0000313" key="2">
    <source>
        <dbReference type="EMBL" id="GAA1241969.1"/>
    </source>
</evidence>
<name>A0ABP4H0G3_9PSEU</name>